<organism evidence="4 5">
    <name type="scientific">Lysobacter enzymogenes</name>
    <dbReference type="NCBI Taxonomy" id="69"/>
    <lineage>
        <taxon>Bacteria</taxon>
        <taxon>Pseudomonadati</taxon>
        <taxon>Pseudomonadota</taxon>
        <taxon>Gammaproteobacteria</taxon>
        <taxon>Lysobacterales</taxon>
        <taxon>Lysobacteraceae</taxon>
        <taxon>Lysobacter</taxon>
    </lineage>
</organism>
<dbReference type="Proteomes" id="UP000275910">
    <property type="component" value="Unassembled WGS sequence"/>
</dbReference>
<protein>
    <recommendedName>
        <fullName evidence="6">J domain-containing protein</fullName>
    </recommendedName>
</protein>
<keyword evidence="3" id="KW-0472">Membrane</keyword>
<evidence type="ECO:0008006" key="6">
    <source>
        <dbReference type="Google" id="ProtNLM"/>
    </source>
</evidence>
<dbReference type="EMBL" id="RCTY01000031">
    <property type="protein sequence ID" value="ROU06649.1"/>
    <property type="molecule type" value="Genomic_DNA"/>
</dbReference>
<reference evidence="4 5" key="1">
    <citation type="submission" date="2018-10" db="EMBL/GenBank/DDBJ databases">
        <title>The genome of Lysobacter enzymogenes OH11.</title>
        <authorList>
            <person name="Liu F."/>
            <person name="Zhao Y."/>
            <person name="Qian G."/>
            <person name="Chen Y."/>
            <person name="Xu H."/>
        </authorList>
    </citation>
    <scope>NUCLEOTIDE SEQUENCE [LARGE SCALE GENOMIC DNA]</scope>
    <source>
        <strain evidence="4 5">OH11</strain>
    </source>
</reference>
<evidence type="ECO:0000313" key="4">
    <source>
        <dbReference type="EMBL" id="ROU06649.1"/>
    </source>
</evidence>
<dbReference type="AlphaFoldDB" id="A0A3N2RGY8"/>
<gene>
    <name evidence="4" type="ORF">D9T17_12405</name>
</gene>
<dbReference type="CDD" id="cd06257">
    <property type="entry name" value="DnaJ"/>
    <property type="match status" value="1"/>
</dbReference>
<feature type="compositionally biased region" description="Pro residues" evidence="2">
    <location>
        <begin position="56"/>
        <end position="70"/>
    </location>
</feature>
<feature type="compositionally biased region" description="Basic and acidic residues" evidence="2">
    <location>
        <begin position="133"/>
        <end position="143"/>
    </location>
</feature>
<dbReference type="RefSeq" id="WP_123647697.1">
    <property type="nucleotide sequence ID" value="NZ_RCTY01000031.1"/>
</dbReference>
<proteinExistence type="predicted"/>
<dbReference type="InterPro" id="IPR001623">
    <property type="entry name" value="DnaJ_domain"/>
</dbReference>
<name>A0A3N2RGY8_LYSEN</name>
<feature type="compositionally biased region" description="Low complexity" evidence="2">
    <location>
        <begin position="71"/>
        <end position="98"/>
    </location>
</feature>
<keyword evidence="3" id="KW-1133">Transmembrane helix</keyword>
<keyword evidence="3" id="KW-0812">Transmembrane</keyword>
<feature type="region of interest" description="Disordered" evidence="2">
    <location>
        <begin position="55"/>
        <end position="149"/>
    </location>
</feature>
<feature type="compositionally biased region" description="Low complexity" evidence="2">
    <location>
        <begin position="112"/>
        <end position="130"/>
    </location>
</feature>
<comment type="caution">
    <text evidence="4">The sequence shown here is derived from an EMBL/GenBank/DDBJ whole genome shotgun (WGS) entry which is preliminary data.</text>
</comment>
<evidence type="ECO:0000256" key="1">
    <source>
        <dbReference type="ARBA" id="ARBA00023186"/>
    </source>
</evidence>
<feature type="transmembrane region" description="Helical" evidence="3">
    <location>
        <begin position="288"/>
        <end position="308"/>
    </location>
</feature>
<keyword evidence="1" id="KW-0143">Chaperone</keyword>
<evidence type="ECO:0000313" key="5">
    <source>
        <dbReference type="Proteomes" id="UP000275910"/>
    </source>
</evidence>
<dbReference type="InterPro" id="IPR036869">
    <property type="entry name" value="J_dom_sf"/>
</dbReference>
<sequence length="311" mass="33156">MTPSARLGLAEDADEREVKRAYARELKRVRPDEDPAGFQALHEAYVHCLALARGQTPPPVAATSPRPPPGADAADTAPAASATARTAPAAAANDEPSPWSRAWTGPQPQHPPQWHGGAQPGTDDPAPLDAADWDGRHAPERSAPESWPSLDLAAVRDGRHGSAAEAEFDPHAFLQRLTEIACTQPADQLGHWLQAHPALYSVEFKRRLVPMLIDHLFDEPPLQPDALETVLAFFDMDSVHPLLPELGEDVAALRADSLQLTLEFDGAGFASSPVSRQGEAAAGSGPPWSLFVWVLGIALALGAILRALSNS</sequence>
<dbReference type="SUPFAM" id="SSF46565">
    <property type="entry name" value="Chaperone J-domain"/>
    <property type="match status" value="1"/>
</dbReference>
<accession>A0A3N2RGY8</accession>
<evidence type="ECO:0000256" key="3">
    <source>
        <dbReference type="SAM" id="Phobius"/>
    </source>
</evidence>
<evidence type="ECO:0000256" key="2">
    <source>
        <dbReference type="SAM" id="MobiDB-lite"/>
    </source>
</evidence>